<dbReference type="InterPro" id="IPR051407">
    <property type="entry name" value="Bact_OM_lipoprot/Surf_antigen"/>
</dbReference>
<comment type="subcellular location">
    <subcellularLocation>
        <location evidence="1">Membrane</location>
    </subcellularLocation>
</comment>
<dbReference type="Proteomes" id="UP001294570">
    <property type="component" value="Unassembled WGS sequence"/>
</dbReference>
<protein>
    <submittedName>
        <fullName evidence="4">Glycine zipper 2TM domain-containing protein</fullName>
    </submittedName>
</protein>
<evidence type="ECO:0000313" key="5">
    <source>
        <dbReference type="Proteomes" id="UP001294570"/>
    </source>
</evidence>
<dbReference type="Pfam" id="PF05433">
    <property type="entry name" value="Rick_17kDa_Anti"/>
    <property type="match status" value="1"/>
</dbReference>
<evidence type="ECO:0000313" key="4">
    <source>
        <dbReference type="EMBL" id="MDY7219950.1"/>
    </source>
</evidence>
<dbReference type="InterPro" id="IPR008816">
    <property type="entry name" value="Gly_zipper_2TM_dom"/>
</dbReference>
<feature type="domain" description="Glycine zipper 2TM" evidence="3">
    <location>
        <begin position="72"/>
        <end position="111"/>
    </location>
</feature>
<reference evidence="4 5" key="1">
    <citation type="submission" date="2023-12" db="EMBL/GenBank/DDBJ databases">
        <title>Denitrificimonas halotolerans sp. nov.,a novel species isolated from landfill leachate.</title>
        <authorList>
            <person name="Wang S."/>
        </authorList>
    </citation>
    <scope>NUCLEOTIDE SEQUENCE [LARGE SCALE GENOMIC DNA]</scope>
    <source>
        <strain evidence="4 5">JX-1</strain>
    </source>
</reference>
<keyword evidence="5" id="KW-1185">Reference proteome</keyword>
<gene>
    <name evidence="4" type="ORF">TOI97_10290</name>
</gene>
<dbReference type="PANTHER" id="PTHR35603:SF2">
    <property type="entry name" value="OUTER MEMBRANE LIPOPROTEIN"/>
    <property type="match status" value="1"/>
</dbReference>
<evidence type="ECO:0000256" key="2">
    <source>
        <dbReference type="ARBA" id="ARBA00023136"/>
    </source>
</evidence>
<dbReference type="NCBIfam" id="NF008437">
    <property type="entry name" value="PRK11280.1"/>
    <property type="match status" value="1"/>
</dbReference>
<organism evidence="4 5">
    <name type="scientific">Denitrificimonas halotolerans</name>
    <dbReference type="NCBI Taxonomy" id="3098930"/>
    <lineage>
        <taxon>Bacteria</taxon>
        <taxon>Pseudomonadati</taxon>
        <taxon>Pseudomonadota</taxon>
        <taxon>Gammaproteobacteria</taxon>
        <taxon>Pseudomonadales</taxon>
        <taxon>Pseudomonadaceae</taxon>
        <taxon>Denitrificimonas</taxon>
    </lineage>
</organism>
<proteinExistence type="predicted"/>
<dbReference type="RefSeq" id="WP_321554038.1">
    <property type="nucleotide sequence ID" value="NZ_JAXIVU010000015.1"/>
</dbReference>
<dbReference type="PANTHER" id="PTHR35603">
    <property type="match status" value="1"/>
</dbReference>
<keyword evidence="2" id="KW-0472">Membrane</keyword>
<evidence type="ECO:0000259" key="3">
    <source>
        <dbReference type="Pfam" id="PF05433"/>
    </source>
</evidence>
<dbReference type="EMBL" id="JAXIVU010000015">
    <property type="protein sequence ID" value="MDY7219950.1"/>
    <property type="molecule type" value="Genomic_DNA"/>
</dbReference>
<comment type="caution">
    <text evidence="4">The sequence shown here is derived from an EMBL/GenBank/DDBJ whole genome shotgun (WGS) entry which is preliminary data.</text>
</comment>
<sequence length="179" mass="19080">MNKSMLIGGVLGAVAVTAGGAYATYNLMSGPSYAEVVAVKAVKETIKTPRQECREVTVTKRKPIKDENRIVGSAVGAVVGGLLGNQVGGGNGKKIATVAGAVGGGYAGNKTQEHLQQNNTYTTTEQRCRTEYDISEKNAGYDVSYELDGKVRTVRMDEDPGRRLELDDQGRVVISKVIR</sequence>
<evidence type="ECO:0000256" key="1">
    <source>
        <dbReference type="ARBA" id="ARBA00004370"/>
    </source>
</evidence>
<accession>A0ABU5GSJ1</accession>
<name>A0ABU5GSJ1_9GAMM</name>